<dbReference type="Proteomes" id="UP000009224">
    <property type="component" value="Chromosome"/>
</dbReference>
<reference evidence="1 2" key="1">
    <citation type="journal article" date="2011" name="J. Bacteriol.">
        <title>Complete genome sequence of a novel clinical isolate, the nontuberculous Mycobacterium strain JDM601.</title>
        <authorList>
            <person name="Zhang Z.Y."/>
            <person name="Sun Z.Q."/>
            <person name="Wang Z.L."/>
            <person name="Wen Z.L."/>
            <person name="Sun Q.W."/>
            <person name="Zhu Z.Q."/>
            <person name="Song Y.Z."/>
            <person name="Zhao J.W."/>
            <person name="Wang H.H."/>
            <person name="Zhang S.L."/>
            <person name="Guo X.K."/>
        </authorList>
    </citation>
    <scope>NUCLEOTIDE SEQUENCE [LARGE SCALE GENOMIC DNA]</scope>
    <source>
        <strain evidence="1 2">JDM601</strain>
    </source>
</reference>
<dbReference type="AlphaFoldDB" id="F5YUF4"/>
<accession>F5YUF4</accession>
<keyword evidence="2" id="KW-1185">Reference proteome</keyword>
<proteinExistence type="predicted"/>
<organism evidence="1 2">
    <name type="scientific">Mycolicibacter sinensis (strain JDM601)</name>
    <name type="common">Mycobacterium sinense</name>
    <dbReference type="NCBI Taxonomy" id="875328"/>
    <lineage>
        <taxon>Bacteria</taxon>
        <taxon>Bacillati</taxon>
        <taxon>Actinomycetota</taxon>
        <taxon>Actinomycetes</taxon>
        <taxon>Mycobacteriales</taxon>
        <taxon>Mycobacteriaceae</taxon>
        <taxon>Mycolicibacter</taxon>
    </lineage>
</organism>
<dbReference type="HOGENOM" id="CLU_3170515_0_0_11"/>
<dbReference type="STRING" id="875328.JDM601_4177"/>
<protein>
    <submittedName>
        <fullName evidence="1">Uncharacterized protein</fullName>
    </submittedName>
</protein>
<dbReference type="EMBL" id="CP002329">
    <property type="protein sequence ID" value="AEF38177.1"/>
    <property type="molecule type" value="Genomic_DNA"/>
</dbReference>
<evidence type="ECO:0000313" key="2">
    <source>
        <dbReference type="Proteomes" id="UP000009224"/>
    </source>
</evidence>
<sequence length="47" mass="5575">MFERGVVEPGPGGCHHHLILRTFRRRLVWHRRAIERIGPCDIERRSA</sequence>
<gene>
    <name evidence="1" type="ordered locus">JDM601_4177</name>
</gene>
<evidence type="ECO:0000313" key="1">
    <source>
        <dbReference type="EMBL" id="AEF38177.1"/>
    </source>
</evidence>
<name>F5YUF4_MYCSD</name>
<dbReference type="KEGG" id="mjd:JDM601_4177"/>